<feature type="region of interest" description="Disordered" evidence="1">
    <location>
        <begin position="1"/>
        <end position="43"/>
    </location>
</feature>
<evidence type="ECO:0000313" key="2">
    <source>
        <dbReference type="EMBL" id="MBB5814051.1"/>
    </source>
</evidence>
<proteinExistence type="predicted"/>
<dbReference type="AlphaFoldDB" id="A0AA89Q473"/>
<dbReference type="InterPro" id="IPR011042">
    <property type="entry name" value="6-blade_b-propeller_TolB-like"/>
</dbReference>
<keyword evidence="3" id="KW-1185">Reference proteome</keyword>
<protein>
    <recommendedName>
        <fullName evidence="4">WD40 domain-containing protein</fullName>
    </recommendedName>
</protein>
<accession>A0AA89Q473</accession>
<sequence>MWRSACAAPTGPKSSGTCASSSPTASSRTPERPRDLKTGELHRIDAADPAAFTAFPRLSADNRHLAFASADPGDTNRTTRAYVRDLRTGRTALASPDAQGGPNDQSVSAPVIDRHGRTVAFGSASPDLVPGDTYDTSHVYIRHLK</sequence>
<comment type="caution">
    <text evidence="2">The sequence shown here is derived from an EMBL/GenBank/DDBJ whole genome shotgun (WGS) entry which is preliminary data.</text>
</comment>
<dbReference type="GeneID" id="93841502"/>
<evidence type="ECO:0008006" key="4">
    <source>
        <dbReference type="Google" id="ProtNLM"/>
    </source>
</evidence>
<dbReference type="EMBL" id="JACHLX010000001">
    <property type="protein sequence ID" value="MBB5814051.1"/>
    <property type="molecule type" value="Genomic_DNA"/>
</dbReference>
<feature type="compositionally biased region" description="Low complexity" evidence="1">
    <location>
        <begin position="14"/>
        <end position="28"/>
    </location>
</feature>
<evidence type="ECO:0000256" key="1">
    <source>
        <dbReference type="SAM" id="MobiDB-lite"/>
    </source>
</evidence>
<dbReference type="Proteomes" id="UP000579531">
    <property type="component" value="Unassembled WGS sequence"/>
</dbReference>
<dbReference type="SUPFAM" id="SSF69304">
    <property type="entry name" value="Tricorn protease N-terminal domain"/>
    <property type="match status" value="1"/>
</dbReference>
<feature type="compositionally biased region" description="Basic and acidic residues" evidence="1">
    <location>
        <begin position="29"/>
        <end position="43"/>
    </location>
</feature>
<evidence type="ECO:0000313" key="3">
    <source>
        <dbReference type="Proteomes" id="UP000579531"/>
    </source>
</evidence>
<reference evidence="2 3" key="1">
    <citation type="submission" date="2020-08" db="EMBL/GenBank/DDBJ databases">
        <title>Sequencing the genomes of 1000 actinobacteria strains.</title>
        <authorList>
            <person name="Klenk H.-P."/>
        </authorList>
    </citation>
    <scope>NUCLEOTIDE SEQUENCE [LARGE SCALE GENOMIC DNA]</scope>
    <source>
        <strain evidence="2 3">DSM 40129</strain>
    </source>
</reference>
<dbReference type="RefSeq" id="WP_311241078.1">
    <property type="nucleotide sequence ID" value="NZ_BAABFE010000015.1"/>
</dbReference>
<name>A0AA89Q473_STRCU</name>
<dbReference type="Gene3D" id="2.120.10.30">
    <property type="entry name" value="TolB, C-terminal domain"/>
    <property type="match status" value="1"/>
</dbReference>
<organism evidence="2 3">
    <name type="scientific">Streptomyces collinus</name>
    <dbReference type="NCBI Taxonomy" id="42684"/>
    <lineage>
        <taxon>Bacteria</taxon>
        <taxon>Bacillati</taxon>
        <taxon>Actinomycetota</taxon>
        <taxon>Actinomycetes</taxon>
        <taxon>Kitasatosporales</taxon>
        <taxon>Streptomycetaceae</taxon>
        <taxon>Streptomyces</taxon>
    </lineage>
</organism>
<gene>
    <name evidence="2" type="ORF">HNR72_005079</name>
</gene>